<feature type="region of interest" description="Disordered" evidence="1">
    <location>
        <begin position="1"/>
        <end position="26"/>
    </location>
</feature>
<dbReference type="EMBL" id="OA911686">
    <property type="protein sequence ID" value="CAD7285920.1"/>
    <property type="molecule type" value="Genomic_DNA"/>
</dbReference>
<feature type="non-terminal residue" evidence="2">
    <location>
        <position position="1"/>
    </location>
</feature>
<dbReference type="AlphaFoldDB" id="A0A7R9C413"/>
<evidence type="ECO:0000313" key="2">
    <source>
        <dbReference type="EMBL" id="CAD7285920.1"/>
    </source>
</evidence>
<dbReference type="EMBL" id="CAJPEX010029649">
    <property type="protein sequence ID" value="CAG0926072.1"/>
    <property type="molecule type" value="Genomic_DNA"/>
</dbReference>
<gene>
    <name evidence="2" type="ORF">NMOB1V02_LOCUS13522</name>
</gene>
<sequence length="99" mass="11073">MSLRQSNLSTTSRIRGSDYLSADSESRCSGFGRQMLRDSMRRIRRLRLPTAVRTSFRRTSESRGSLVRVSRNRATNAIVTDLVDSLMNSGQQSSSDSPS</sequence>
<proteinExistence type="predicted"/>
<accession>A0A7R9C413</accession>
<feature type="compositionally biased region" description="Polar residues" evidence="1">
    <location>
        <begin position="1"/>
        <end position="14"/>
    </location>
</feature>
<dbReference type="OrthoDB" id="6366319at2759"/>
<evidence type="ECO:0000313" key="3">
    <source>
        <dbReference type="Proteomes" id="UP000678499"/>
    </source>
</evidence>
<reference evidence="2" key="1">
    <citation type="submission" date="2020-11" db="EMBL/GenBank/DDBJ databases">
        <authorList>
            <person name="Tran Van P."/>
        </authorList>
    </citation>
    <scope>NUCLEOTIDE SEQUENCE</scope>
</reference>
<evidence type="ECO:0000256" key="1">
    <source>
        <dbReference type="SAM" id="MobiDB-lite"/>
    </source>
</evidence>
<name>A0A7R9C413_9CRUS</name>
<keyword evidence="3" id="KW-1185">Reference proteome</keyword>
<protein>
    <submittedName>
        <fullName evidence="2">Uncharacterized protein</fullName>
    </submittedName>
</protein>
<dbReference type="Proteomes" id="UP000678499">
    <property type="component" value="Unassembled WGS sequence"/>
</dbReference>
<organism evidence="2">
    <name type="scientific">Notodromas monacha</name>
    <dbReference type="NCBI Taxonomy" id="399045"/>
    <lineage>
        <taxon>Eukaryota</taxon>
        <taxon>Metazoa</taxon>
        <taxon>Ecdysozoa</taxon>
        <taxon>Arthropoda</taxon>
        <taxon>Crustacea</taxon>
        <taxon>Oligostraca</taxon>
        <taxon>Ostracoda</taxon>
        <taxon>Podocopa</taxon>
        <taxon>Podocopida</taxon>
        <taxon>Cypridocopina</taxon>
        <taxon>Cypridoidea</taxon>
        <taxon>Cyprididae</taxon>
        <taxon>Notodromas</taxon>
    </lineage>
</organism>